<keyword evidence="2" id="KW-0175">Coiled coil</keyword>
<dbReference type="AlphaFoldDB" id="K0IN39"/>
<dbReference type="GeneID" id="13795634"/>
<accession>K0IN39</accession>
<dbReference type="OrthoDB" id="9933at2157"/>
<name>K0IN39_NITGG</name>
<dbReference type="KEGG" id="nga:Ngar_c17710"/>
<dbReference type="InParanoid" id="K0IN39"/>
<dbReference type="InterPro" id="IPR018445">
    <property type="entry name" value="Put_Phosphate_transp_reg"/>
</dbReference>
<gene>
    <name evidence="3" type="ordered locus">Ngar_c17710</name>
</gene>
<dbReference type="Gene3D" id="1.20.58.220">
    <property type="entry name" value="Phosphate transport system protein phou homolog 2, domain 2"/>
    <property type="match status" value="1"/>
</dbReference>
<dbReference type="PANTHER" id="PTHR36536:SF3">
    <property type="entry name" value="UPF0111 PROTEIN HI_1603"/>
    <property type="match status" value="1"/>
</dbReference>
<dbReference type="Proteomes" id="UP000008037">
    <property type="component" value="Chromosome"/>
</dbReference>
<dbReference type="Pfam" id="PF01865">
    <property type="entry name" value="PhoU_div"/>
    <property type="match status" value="1"/>
</dbReference>
<evidence type="ECO:0000256" key="1">
    <source>
        <dbReference type="ARBA" id="ARBA00008591"/>
    </source>
</evidence>
<dbReference type="RefSeq" id="WP_015019241.1">
    <property type="nucleotide sequence ID" value="NC_018719.1"/>
</dbReference>
<keyword evidence="4" id="KW-1185">Reference proteome</keyword>
<reference evidence="3 4" key="1">
    <citation type="journal article" date="2012" name="Environ. Microbiol.">
        <title>The genome of the ammonia-oxidizing Candidatus Nitrososphaera gargensis: insights into metabolic versatility and environmental adaptations.</title>
        <authorList>
            <person name="Spang A."/>
            <person name="Poehlein A."/>
            <person name="Offre P."/>
            <person name="Zumbragel S."/>
            <person name="Haider S."/>
            <person name="Rychlik N."/>
            <person name="Nowka B."/>
            <person name="Schmeisser C."/>
            <person name="Lebedeva E.V."/>
            <person name="Rattei T."/>
            <person name="Bohm C."/>
            <person name="Schmid M."/>
            <person name="Galushko A."/>
            <person name="Hatzenpichler R."/>
            <person name="Weinmaier T."/>
            <person name="Daniel R."/>
            <person name="Schleper C."/>
            <person name="Spieck E."/>
            <person name="Streit W."/>
            <person name="Wagner M."/>
        </authorList>
    </citation>
    <scope>NUCLEOTIDE SEQUENCE [LARGE SCALE GENOMIC DNA]</scope>
    <source>
        <strain evidence="4">Ga9.2</strain>
    </source>
</reference>
<sequence>MYSGELEVQAKRKALAVLQDEITRILNSSRDLSTLTASLMKGDDKDIQHCLERMRNTEEEVENLRRKITREVAEIGSLMANREDILRTAYIIDDIAGYISGVAFRLANMKPSSLKKASFDDDLKQLVGMVVDTIFKLNEMGRALSINPANAIDLAQDVQKLERQVDAKYRAVIIKALNEISSTKDLLLLKDAVEGIEGMVDKCQEASDSFTILALSM</sequence>
<dbReference type="InterPro" id="IPR038078">
    <property type="entry name" value="PhoU-like_sf"/>
</dbReference>
<evidence type="ECO:0000313" key="3">
    <source>
        <dbReference type="EMBL" id="AFU58704.1"/>
    </source>
</evidence>
<evidence type="ECO:0000313" key="4">
    <source>
        <dbReference type="Proteomes" id="UP000008037"/>
    </source>
</evidence>
<dbReference type="STRING" id="1237085.Ngar_c17710"/>
<dbReference type="HOGENOM" id="CLU_1269985_0_0_2"/>
<organism evidence="3 4">
    <name type="scientific">Nitrososphaera gargensis (strain Ga9.2)</name>
    <dbReference type="NCBI Taxonomy" id="1237085"/>
    <lineage>
        <taxon>Archaea</taxon>
        <taxon>Nitrososphaerota</taxon>
        <taxon>Nitrososphaeria</taxon>
        <taxon>Nitrososphaerales</taxon>
        <taxon>Nitrososphaeraceae</taxon>
        <taxon>Nitrososphaera</taxon>
    </lineage>
</organism>
<dbReference type="InterPro" id="IPR002727">
    <property type="entry name" value="DUF47"/>
</dbReference>
<comment type="similarity">
    <text evidence="1">Belongs to the UPF0111 family.</text>
</comment>
<dbReference type="BioCyc" id="CNIT1237085:G1324-1769-MONOMER"/>
<dbReference type="PATRIC" id="fig|1237085.11.peg.1747"/>
<evidence type="ECO:0000256" key="2">
    <source>
        <dbReference type="SAM" id="Coils"/>
    </source>
</evidence>
<dbReference type="EMBL" id="CP002408">
    <property type="protein sequence ID" value="AFU58704.1"/>
    <property type="molecule type" value="Genomic_DNA"/>
</dbReference>
<dbReference type="PANTHER" id="PTHR36536">
    <property type="entry name" value="UPF0111 PROTEIN HI_1603"/>
    <property type="match status" value="1"/>
</dbReference>
<proteinExistence type="inferred from homology"/>
<feature type="coiled-coil region" evidence="2">
    <location>
        <begin position="47"/>
        <end position="74"/>
    </location>
</feature>
<protein>
    <submittedName>
        <fullName evidence="3">Putative phosphate transport regulator</fullName>
    </submittedName>
</protein>